<reference evidence="2 3" key="1">
    <citation type="submission" date="2018-10" db="EMBL/GenBank/DDBJ databases">
        <title>Draft genome of Mycobacterium hodleri strain B.</title>
        <authorList>
            <person name="Amande T.J."/>
            <person name="Mcgenity T.J."/>
        </authorList>
    </citation>
    <scope>NUCLEOTIDE SEQUENCE [LARGE SCALE GENOMIC DNA]</scope>
    <source>
        <strain evidence="2 3">B</strain>
    </source>
</reference>
<keyword evidence="3" id="KW-1185">Reference proteome</keyword>
<feature type="domain" description="Amidohydrolase-related" evidence="1">
    <location>
        <begin position="10"/>
        <end position="59"/>
    </location>
</feature>
<keyword evidence="2" id="KW-0378">Hydrolase</keyword>
<dbReference type="Proteomes" id="UP000315759">
    <property type="component" value="Unassembled WGS sequence"/>
</dbReference>
<dbReference type="SUPFAM" id="SSF51556">
    <property type="entry name" value="Metallo-dependent hydrolases"/>
    <property type="match status" value="1"/>
</dbReference>
<proteinExistence type="predicted"/>
<gene>
    <name evidence="2" type="ORF">D8S82_33775</name>
</gene>
<protein>
    <submittedName>
        <fullName evidence="2">Amidohydrolase family protein</fullName>
    </submittedName>
</protein>
<name>A0A544VQ61_9MYCO</name>
<feature type="non-terminal residue" evidence="2">
    <location>
        <position position="1"/>
    </location>
</feature>
<dbReference type="InterPro" id="IPR032466">
    <property type="entry name" value="Metal_Hydrolase"/>
</dbReference>
<evidence type="ECO:0000313" key="2">
    <source>
        <dbReference type="EMBL" id="TQR76078.1"/>
    </source>
</evidence>
<dbReference type="Gene3D" id="3.20.20.140">
    <property type="entry name" value="Metal-dependent hydrolases"/>
    <property type="match status" value="1"/>
</dbReference>
<accession>A0A544VQ61</accession>
<dbReference type="RefSeq" id="WP_142556201.1">
    <property type="nucleotide sequence ID" value="NZ_VIFX01000193.1"/>
</dbReference>
<organism evidence="2 3">
    <name type="scientific">Mycolicibacterium hodleri</name>
    <dbReference type="NCBI Taxonomy" id="49897"/>
    <lineage>
        <taxon>Bacteria</taxon>
        <taxon>Bacillati</taxon>
        <taxon>Actinomycetota</taxon>
        <taxon>Actinomycetes</taxon>
        <taxon>Mycobacteriales</taxon>
        <taxon>Mycobacteriaceae</taxon>
        <taxon>Mycolicibacterium</taxon>
    </lineage>
</organism>
<sequence>SFMVDPLGLQLIDHIGVEKVMWSSDYPHNESTFGYSEKSLASVVEAVGAENAVKIVSTNVKNFLGIS</sequence>
<dbReference type="EMBL" id="VIFX01000193">
    <property type="protein sequence ID" value="TQR76078.1"/>
    <property type="molecule type" value="Genomic_DNA"/>
</dbReference>
<dbReference type="Pfam" id="PF04909">
    <property type="entry name" value="Amidohydro_2"/>
    <property type="match status" value="1"/>
</dbReference>
<dbReference type="InterPro" id="IPR006680">
    <property type="entry name" value="Amidohydro-rel"/>
</dbReference>
<evidence type="ECO:0000259" key="1">
    <source>
        <dbReference type="Pfam" id="PF04909"/>
    </source>
</evidence>
<dbReference type="GO" id="GO:0016787">
    <property type="term" value="F:hydrolase activity"/>
    <property type="evidence" value="ECO:0007669"/>
    <property type="project" value="UniProtKB-KW"/>
</dbReference>
<evidence type="ECO:0000313" key="3">
    <source>
        <dbReference type="Proteomes" id="UP000315759"/>
    </source>
</evidence>
<comment type="caution">
    <text evidence="2">The sequence shown here is derived from an EMBL/GenBank/DDBJ whole genome shotgun (WGS) entry which is preliminary data.</text>
</comment>
<dbReference type="AlphaFoldDB" id="A0A544VQ61"/>